<keyword evidence="5" id="KW-1185">Reference proteome</keyword>
<dbReference type="EMBL" id="MIJE01000033">
    <property type="protein sequence ID" value="OEF95994.1"/>
    <property type="molecule type" value="Genomic_DNA"/>
</dbReference>
<dbReference type="Gene3D" id="1.10.10.630">
    <property type="entry name" value="DnaD domain-like"/>
    <property type="match status" value="1"/>
</dbReference>
<comment type="caution">
    <text evidence="4">The sequence shown here is derived from an EMBL/GenBank/DDBJ whole genome shotgun (WGS) entry which is preliminary data.</text>
</comment>
<dbReference type="Gene3D" id="1.10.10.10">
    <property type="entry name" value="Winged helix-like DNA-binding domain superfamily/Winged helix DNA-binding domain"/>
    <property type="match status" value="1"/>
</dbReference>
<evidence type="ECO:0000313" key="4">
    <source>
        <dbReference type="EMBL" id="OEF95994.1"/>
    </source>
</evidence>
<dbReference type="AlphaFoldDB" id="A0A1E5FZK4"/>
<dbReference type="RefSeq" id="WP_069643914.1">
    <property type="nucleotide sequence ID" value="NZ_MIJE01000033.1"/>
</dbReference>
<dbReference type="InterPro" id="IPR034829">
    <property type="entry name" value="DnaD-like_sf"/>
</dbReference>
<sequence>MKRQANNIIKKIVNASWDQQLLIPGSLMKYYKKLGLNEQEAMFILQIIYYQKMENDAFPSINLLCESTTFNESQIMDLIQRLINSGYLKIDEHYDESTDMYYEAYNTQPLFDQLSDLWLKEQGWIDKLTKVYNERENKPAKSSLELVSELEELDIFSIFEGEFGRPLSPIECEKIIKWVEDDKFNKEIITEALKQAVLNGKYSMNYIDRILLEWKKRNIRSIQEIEQANLEFQNSKKKKEPKKPNTSNNYEQDKELWYWLNIESQEGR</sequence>
<gene>
    <name evidence="4" type="ORF">BHF68_09595</name>
</gene>
<dbReference type="InterPro" id="IPR036388">
    <property type="entry name" value="WH-like_DNA-bd_sf"/>
</dbReference>
<accession>A0A1E5FZK4</accession>
<evidence type="ECO:0000256" key="1">
    <source>
        <dbReference type="ARBA" id="ARBA00093462"/>
    </source>
</evidence>
<evidence type="ECO:0000259" key="3">
    <source>
        <dbReference type="Pfam" id="PF21984"/>
    </source>
</evidence>
<dbReference type="Pfam" id="PF07261">
    <property type="entry name" value="DnaB_2"/>
    <property type="match status" value="1"/>
</dbReference>
<dbReference type="PANTHER" id="PTHR37293:SF6">
    <property type="entry name" value="DNA REPLICATION PROTEIN DNAD"/>
    <property type="match status" value="1"/>
</dbReference>
<proteinExistence type="inferred from homology"/>
<organism evidence="4 5">
    <name type="scientific">Desulfuribacillus alkaliarsenatis</name>
    <dbReference type="NCBI Taxonomy" id="766136"/>
    <lineage>
        <taxon>Bacteria</taxon>
        <taxon>Bacillati</taxon>
        <taxon>Bacillota</taxon>
        <taxon>Desulfuribacillia</taxon>
        <taxon>Desulfuribacillales</taxon>
        <taxon>Desulfuribacillaceae</taxon>
        <taxon>Desulfuribacillus</taxon>
    </lineage>
</organism>
<evidence type="ECO:0000313" key="5">
    <source>
        <dbReference type="Proteomes" id="UP000094296"/>
    </source>
</evidence>
<feature type="domain" description="DnaB/C C-terminal" evidence="2">
    <location>
        <begin position="156"/>
        <end position="228"/>
    </location>
</feature>
<dbReference type="STRING" id="766136.BHF68_09595"/>
<dbReference type="Proteomes" id="UP000094296">
    <property type="component" value="Unassembled WGS sequence"/>
</dbReference>
<dbReference type="InterPro" id="IPR053162">
    <property type="entry name" value="DnaD"/>
</dbReference>
<dbReference type="InterPro" id="IPR053843">
    <property type="entry name" value="DnaD_N"/>
</dbReference>
<reference evidence="4 5" key="1">
    <citation type="submission" date="2016-09" db="EMBL/GenBank/DDBJ databases">
        <title>Draft genome sequence for the type strain of Desulfuribacillus alkaliarsenatis AHT28, an obligately anaerobic, sulfidogenic bacterium isolated from Russian soda lake sediments.</title>
        <authorList>
            <person name="Abin C.A."/>
            <person name="Hollibaugh J.T."/>
        </authorList>
    </citation>
    <scope>NUCLEOTIDE SEQUENCE [LARGE SCALE GENOMIC DNA]</scope>
    <source>
        <strain evidence="4 5">AHT28</strain>
    </source>
</reference>
<evidence type="ECO:0000259" key="2">
    <source>
        <dbReference type="Pfam" id="PF07261"/>
    </source>
</evidence>
<protein>
    <submittedName>
        <fullName evidence="4">Uncharacterized protein</fullName>
    </submittedName>
</protein>
<comment type="similarity">
    <text evidence="1">Belongs to the DnaB/DnaD family.</text>
</comment>
<dbReference type="OrthoDB" id="9770238at2"/>
<dbReference type="InterPro" id="IPR006343">
    <property type="entry name" value="DnaB/C_C"/>
</dbReference>
<feature type="domain" description="DnaD N-terminal" evidence="3">
    <location>
        <begin position="23"/>
        <end position="121"/>
    </location>
</feature>
<dbReference type="PANTHER" id="PTHR37293">
    <property type="entry name" value="PHAGE REPLICATION PROTEIN-RELATED"/>
    <property type="match status" value="1"/>
</dbReference>
<dbReference type="Pfam" id="PF21984">
    <property type="entry name" value="DnaD_N"/>
    <property type="match status" value="1"/>
</dbReference>
<dbReference type="NCBIfam" id="TIGR01446">
    <property type="entry name" value="DnaD_dom"/>
    <property type="match status" value="1"/>
</dbReference>
<name>A0A1E5FZK4_9FIRM</name>
<dbReference type="SUPFAM" id="SSF158499">
    <property type="entry name" value="DnaD domain-like"/>
    <property type="match status" value="1"/>
</dbReference>